<dbReference type="AlphaFoldDB" id="A0A010YM07"/>
<keyword evidence="1" id="KW-0812">Transmembrane</keyword>
<dbReference type="EMBL" id="JFBT01000001">
    <property type="protein sequence ID" value="EXG81240.1"/>
    <property type="molecule type" value="Genomic_DNA"/>
</dbReference>
<dbReference type="OrthoDB" id="5189326at2"/>
<dbReference type="RefSeq" id="WP_035850493.1">
    <property type="nucleotide sequence ID" value="NZ_KK073874.1"/>
</dbReference>
<dbReference type="SUPFAM" id="SSF69304">
    <property type="entry name" value="Tricorn protease N-terminal domain"/>
    <property type="match status" value="1"/>
</dbReference>
<keyword evidence="3" id="KW-1185">Reference proteome</keyword>
<evidence type="ECO:0000313" key="3">
    <source>
        <dbReference type="Proteomes" id="UP000021053"/>
    </source>
</evidence>
<keyword evidence="1" id="KW-0472">Membrane</keyword>
<dbReference type="Proteomes" id="UP000021053">
    <property type="component" value="Unassembled WGS sequence"/>
</dbReference>
<evidence type="ECO:0000313" key="2">
    <source>
        <dbReference type="EMBL" id="EXG81240.1"/>
    </source>
</evidence>
<proteinExistence type="predicted"/>
<keyword evidence="1" id="KW-1133">Transmembrane helix</keyword>
<evidence type="ECO:0000256" key="1">
    <source>
        <dbReference type="SAM" id="Phobius"/>
    </source>
</evidence>
<gene>
    <name evidence="2" type="ORF">CryarDRAFT_2349</name>
</gene>
<name>A0A010YM07_9ACTN</name>
<feature type="transmembrane region" description="Helical" evidence="1">
    <location>
        <begin position="49"/>
        <end position="69"/>
    </location>
</feature>
<organism evidence="2 3">
    <name type="scientific">Cryptosporangium arvum DSM 44712</name>
    <dbReference type="NCBI Taxonomy" id="927661"/>
    <lineage>
        <taxon>Bacteria</taxon>
        <taxon>Bacillati</taxon>
        <taxon>Actinomycetota</taxon>
        <taxon>Actinomycetes</taxon>
        <taxon>Cryptosporangiales</taxon>
        <taxon>Cryptosporangiaceae</taxon>
        <taxon>Cryptosporangium</taxon>
    </lineage>
</organism>
<reference evidence="2 3" key="1">
    <citation type="submission" date="2013-07" db="EMBL/GenBank/DDBJ databases">
        <authorList>
            <consortium name="DOE Joint Genome Institute"/>
            <person name="Eisen J."/>
            <person name="Huntemann M."/>
            <person name="Han J."/>
            <person name="Chen A."/>
            <person name="Kyrpides N."/>
            <person name="Mavromatis K."/>
            <person name="Markowitz V."/>
            <person name="Palaniappan K."/>
            <person name="Ivanova N."/>
            <person name="Schaumberg A."/>
            <person name="Pati A."/>
            <person name="Liolios K."/>
            <person name="Nordberg H.P."/>
            <person name="Cantor M.N."/>
            <person name="Hua S.X."/>
            <person name="Woyke T."/>
        </authorList>
    </citation>
    <scope>NUCLEOTIDE SEQUENCE [LARGE SCALE GENOMIC DNA]</scope>
    <source>
        <strain evidence="2 3">DSM 44712</strain>
    </source>
</reference>
<sequence>MAETVEAALARSLDRAAEAAPEPAPDLAAALTRRYHQRTSRRSSGRSRLIVVAAAFAVVVVLATAITAVRTIRDQHPPTTVADARALAFLGPAAPVVERADYPDGAAIDQVWPTAWGEVSGTPPIARFLPGGRVLTAGPESPIVSLDATTGAKRAISPAGQSYFAIGEPANAGAEKWIVWAVLAAGGRAEIWRAPVDGGAAARVTTLEPITNVRPTELRLTVVDDVVLIDPYPGVTGRGNVGVLWVPLDGSSAPALIPGSHDYRYLQWPWFGSTAVMNNSTIWNAVTGERLTTPLNWESMSCSRSWCVGREQNVVLVGRHDGSDVRKLALAAGRSTYRIVADRFVVGTFAANGGSMYDLVARKYLTLPPAARSEQWETAQLSGATSTNPFYVWTVTAPGRPTSLRVLQVGKMR</sequence>
<accession>A0A010YM07</accession>
<comment type="caution">
    <text evidence="2">The sequence shown here is derived from an EMBL/GenBank/DDBJ whole genome shotgun (WGS) entry which is preliminary data.</text>
</comment>
<protein>
    <submittedName>
        <fullName evidence="2">Uncharacterized protein</fullName>
    </submittedName>
</protein>
<dbReference type="HOGENOM" id="CLU_665184_0_0_11"/>